<dbReference type="PANTHER" id="PTHR23325">
    <property type="entry name" value="SERUM RESPONSE FACTOR-BINDING"/>
    <property type="match status" value="1"/>
</dbReference>
<feature type="compositionally biased region" description="Basic residues" evidence="2">
    <location>
        <begin position="370"/>
        <end position="379"/>
    </location>
</feature>
<comment type="caution">
    <text evidence="4">The sequence shown here is derived from an EMBL/GenBank/DDBJ whole genome shotgun (WGS) entry which is preliminary data.</text>
</comment>
<evidence type="ECO:0000313" key="5">
    <source>
        <dbReference type="Proteomes" id="UP000038010"/>
    </source>
</evidence>
<dbReference type="EMBL" id="LFJN01000015">
    <property type="protein sequence ID" value="KPI39354.1"/>
    <property type="molecule type" value="Genomic_DNA"/>
</dbReference>
<dbReference type="AlphaFoldDB" id="A0A0N1NYS5"/>
<name>A0A0N1NYS5_9EURO</name>
<keyword evidence="5" id="KW-1185">Reference proteome</keyword>
<feature type="compositionally biased region" description="Low complexity" evidence="2">
    <location>
        <begin position="268"/>
        <end position="277"/>
    </location>
</feature>
<feature type="domain" description="Bud22" evidence="3">
    <location>
        <begin position="41"/>
        <end position="480"/>
    </location>
</feature>
<evidence type="ECO:0000256" key="2">
    <source>
        <dbReference type="SAM" id="MobiDB-lite"/>
    </source>
</evidence>
<gene>
    <name evidence="4" type="ORF">AB675_5153</name>
</gene>
<keyword evidence="1" id="KW-0175">Coiled coil</keyword>
<proteinExistence type="predicted"/>
<reference evidence="4 5" key="1">
    <citation type="submission" date="2015-06" db="EMBL/GenBank/DDBJ databases">
        <title>Draft genome of the ant-associated black yeast Phialophora attae CBS 131958.</title>
        <authorList>
            <person name="Moreno L.F."/>
            <person name="Stielow B.J."/>
            <person name="de Hoog S."/>
            <person name="Vicente V.A."/>
            <person name="Weiss V.A."/>
            <person name="de Vries M."/>
            <person name="Cruz L.M."/>
            <person name="Souza E.M."/>
        </authorList>
    </citation>
    <scope>NUCLEOTIDE SEQUENCE [LARGE SCALE GENOMIC DNA]</scope>
    <source>
        <strain evidence="4 5">CBS 131958</strain>
    </source>
</reference>
<dbReference type="GO" id="GO:0030686">
    <property type="term" value="C:90S preribosome"/>
    <property type="evidence" value="ECO:0007669"/>
    <property type="project" value="TreeGrafter"/>
</dbReference>
<dbReference type="InterPro" id="IPR037393">
    <property type="entry name" value="Bud22/SRFB1"/>
</dbReference>
<feature type="region of interest" description="Disordered" evidence="2">
    <location>
        <begin position="167"/>
        <end position="459"/>
    </location>
</feature>
<dbReference type="Pfam" id="PF09073">
    <property type="entry name" value="BUD22"/>
    <property type="match status" value="1"/>
</dbReference>
<evidence type="ECO:0000259" key="3">
    <source>
        <dbReference type="Pfam" id="PF09073"/>
    </source>
</evidence>
<dbReference type="GO" id="GO:0005634">
    <property type="term" value="C:nucleus"/>
    <property type="evidence" value="ECO:0007669"/>
    <property type="project" value="TreeGrafter"/>
</dbReference>
<organism evidence="4 5">
    <name type="scientific">Cyphellophora attinorum</name>
    <dbReference type="NCBI Taxonomy" id="1664694"/>
    <lineage>
        <taxon>Eukaryota</taxon>
        <taxon>Fungi</taxon>
        <taxon>Dikarya</taxon>
        <taxon>Ascomycota</taxon>
        <taxon>Pezizomycotina</taxon>
        <taxon>Eurotiomycetes</taxon>
        <taxon>Chaetothyriomycetidae</taxon>
        <taxon>Chaetothyriales</taxon>
        <taxon>Cyphellophoraceae</taxon>
        <taxon>Cyphellophora</taxon>
    </lineage>
</organism>
<dbReference type="STRING" id="1664694.A0A0N1NYS5"/>
<feature type="compositionally biased region" description="Basic and acidic residues" evidence="2">
    <location>
        <begin position="380"/>
        <end position="390"/>
    </location>
</feature>
<feature type="compositionally biased region" description="Polar residues" evidence="2">
    <location>
        <begin position="248"/>
        <end position="258"/>
    </location>
</feature>
<feature type="compositionally biased region" description="Low complexity" evidence="2">
    <location>
        <begin position="315"/>
        <end position="335"/>
    </location>
</feature>
<dbReference type="InterPro" id="IPR015158">
    <property type="entry name" value="Bud22_dom"/>
</dbReference>
<dbReference type="GO" id="GO:0030490">
    <property type="term" value="P:maturation of SSU-rRNA"/>
    <property type="evidence" value="ECO:0007669"/>
    <property type="project" value="TreeGrafter"/>
</dbReference>
<feature type="compositionally biased region" description="Low complexity" evidence="2">
    <location>
        <begin position="287"/>
        <end position="303"/>
    </location>
</feature>
<accession>A0A0N1NYS5</accession>
<protein>
    <recommendedName>
        <fullName evidence="3">Bud22 domain-containing protein</fullName>
    </recommendedName>
</protein>
<sequence length="480" mass="51622">MSKRKRDDLEADSAPIASYYASTRRRTTVNQQQLSQFRKTLEQSRKSLHAALRLARGFERQKMGRRQKSASKEPQTLLRLREEAIILKQLDLEKTAANHLVKSLSKAKRVRESACFVTVYGAEPHLDGVKSTAEGNVLGRLFGSEPVRKAMAAATSEVYRALGIEDGAGGTAKEGSGTVQSTTKANKEHAMISKRSRVADEELDPMEITTDEEGSEEDGEDDELFDDDSFEGFSDEEDAGNESGAHGSRQSPSISASDSEAVDSNEISVSGSAPSSDSSEESEHYSGSDADSAPSSHPQQPAPRNGHSLKPTPPTTTSTTAFLPSLSMGGYYDPGSDSDSDQEPETIPIERKNRRGQQARRQIAEMKYGKNAKHLQKQTKTKDAGWDARKGAVASSVNTGGRNSGAGPRSSRGAGQGRGRGGSRSKDDHARPGQVTEKPKIRDDTGPVHPSWEAAKARKQQAAVMASGAAAFAGKKITFD</sequence>
<feature type="compositionally biased region" description="Acidic residues" evidence="2">
    <location>
        <begin position="201"/>
        <end position="240"/>
    </location>
</feature>
<dbReference type="OrthoDB" id="3364872at2759"/>
<dbReference type="Proteomes" id="UP000038010">
    <property type="component" value="Unassembled WGS sequence"/>
</dbReference>
<dbReference type="PANTHER" id="PTHR23325:SF1">
    <property type="entry name" value="SERUM RESPONSE FACTOR-BINDING PROTEIN 1"/>
    <property type="match status" value="1"/>
</dbReference>
<feature type="compositionally biased region" description="Basic and acidic residues" evidence="2">
    <location>
        <begin position="424"/>
        <end position="446"/>
    </location>
</feature>
<dbReference type="RefSeq" id="XP_017999317.1">
    <property type="nucleotide sequence ID" value="XM_018145341.1"/>
</dbReference>
<dbReference type="VEuPathDB" id="FungiDB:AB675_5153"/>
<evidence type="ECO:0000313" key="4">
    <source>
        <dbReference type="EMBL" id="KPI39354.1"/>
    </source>
</evidence>
<evidence type="ECO:0000256" key="1">
    <source>
        <dbReference type="ARBA" id="ARBA00023054"/>
    </source>
</evidence>
<dbReference type="GeneID" id="28737221"/>